<gene>
    <name evidence="2" type="ORF">KK1_009413</name>
</gene>
<organism evidence="2 3">
    <name type="scientific">Cajanus cajan</name>
    <name type="common">Pigeon pea</name>
    <name type="synonym">Cajanus indicus</name>
    <dbReference type="NCBI Taxonomy" id="3821"/>
    <lineage>
        <taxon>Eukaryota</taxon>
        <taxon>Viridiplantae</taxon>
        <taxon>Streptophyta</taxon>
        <taxon>Embryophyta</taxon>
        <taxon>Tracheophyta</taxon>
        <taxon>Spermatophyta</taxon>
        <taxon>Magnoliopsida</taxon>
        <taxon>eudicotyledons</taxon>
        <taxon>Gunneridae</taxon>
        <taxon>Pentapetalae</taxon>
        <taxon>rosids</taxon>
        <taxon>fabids</taxon>
        <taxon>Fabales</taxon>
        <taxon>Fabaceae</taxon>
        <taxon>Papilionoideae</taxon>
        <taxon>50 kb inversion clade</taxon>
        <taxon>NPAAA clade</taxon>
        <taxon>indigoferoid/millettioid clade</taxon>
        <taxon>Phaseoleae</taxon>
        <taxon>Cajanus</taxon>
    </lineage>
</organism>
<keyword evidence="3" id="KW-1185">Reference proteome</keyword>
<sequence>MVRKHKVDSSTVDVKRVTKISGTHGTAFNMPPRSSRTPRTLPKWLPRFCRLQKSIGNPQ</sequence>
<feature type="region of interest" description="Disordered" evidence="1">
    <location>
        <begin position="22"/>
        <end position="41"/>
    </location>
</feature>
<dbReference type="Gramene" id="C.cajan_09154.t">
    <property type="protein sequence ID" value="C.cajan_09154.t.cds1"/>
    <property type="gene ID" value="C.cajan_09154"/>
</dbReference>
<name>A0A151TSY8_CAJCA</name>
<evidence type="ECO:0000256" key="1">
    <source>
        <dbReference type="SAM" id="MobiDB-lite"/>
    </source>
</evidence>
<dbReference type="AlphaFoldDB" id="A0A151TSY8"/>
<reference evidence="2 3" key="1">
    <citation type="journal article" date="2012" name="Nat. Biotechnol.">
        <title>Draft genome sequence of pigeonpea (Cajanus cajan), an orphan legume crop of resource-poor farmers.</title>
        <authorList>
            <person name="Varshney R.K."/>
            <person name="Chen W."/>
            <person name="Li Y."/>
            <person name="Bharti A.K."/>
            <person name="Saxena R.K."/>
            <person name="Schlueter J.A."/>
            <person name="Donoghue M.T."/>
            <person name="Azam S."/>
            <person name="Fan G."/>
            <person name="Whaley A.M."/>
            <person name="Farmer A.D."/>
            <person name="Sheridan J."/>
            <person name="Iwata A."/>
            <person name="Tuteja R."/>
            <person name="Penmetsa R.V."/>
            <person name="Wu W."/>
            <person name="Upadhyaya H.D."/>
            <person name="Yang S.P."/>
            <person name="Shah T."/>
            <person name="Saxena K.B."/>
            <person name="Michael T."/>
            <person name="McCombie W.R."/>
            <person name="Yang B."/>
            <person name="Zhang G."/>
            <person name="Yang H."/>
            <person name="Wang J."/>
            <person name="Spillane C."/>
            <person name="Cook D.R."/>
            <person name="May G.D."/>
            <person name="Xu X."/>
            <person name="Jackson S.A."/>
        </authorList>
    </citation>
    <scope>NUCLEOTIDE SEQUENCE [LARGE SCALE GENOMIC DNA]</scope>
    <source>
        <strain evidence="3">cv. Asha</strain>
    </source>
</reference>
<evidence type="ECO:0000313" key="2">
    <source>
        <dbReference type="EMBL" id="KYP70202.1"/>
    </source>
</evidence>
<dbReference type="Proteomes" id="UP000075243">
    <property type="component" value="Chromosome 3"/>
</dbReference>
<proteinExistence type="predicted"/>
<accession>A0A151TSY8</accession>
<dbReference type="EMBL" id="CM003605">
    <property type="protein sequence ID" value="KYP70202.1"/>
    <property type="molecule type" value="Genomic_DNA"/>
</dbReference>
<feature type="compositionally biased region" description="Low complexity" evidence="1">
    <location>
        <begin position="31"/>
        <end position="40"/>
    </location>
</feature>
<protein>
    <submittedName>
        <fullName evidence="2">Uncharacterized protein</fullName>
    </submittedName>
</protein>
<evidence type="ECO:0000313" key="3">
    <source>
        <dbReference type="Proteomes" id="UP000075243"/>
    </source>
</evidence>